<dbReference type="Pfam" id="PF09633">
    <property type="entry name" value="DUF2023"/>
    <property type="match status" value="1"/>
</dbReference>
<accession>A0A1I4S4T9</accession>
<sequence>MNDLKNKATVQLNEVTEEMLKTYLHGSMQILRHHIYEYQKGIRDLILHTASAFLEDEIIDVLERKKVNYLVQKASEKKINVFFGDEKCISILKNIGDKSLSDYTDEEDFILGIMLGYDRVQQCDRYLKRKSRNSMADMFL</sequence>
<evidence type="ECO:0000259" key="1">
    <source>
        <dbReference type="Pfam" id="PF09633"/>
    </source>
</evidence>
<dbReference type="EMBL" id="FOUJ01000003">
    <property type="protein sequence ID" value="SFM59273.1"/>
    <property type="molecule type" value="Genomic_DNA"/>
</dbReference>
<evidence type="ECO:0000313" key="2">
    <source>
        <dbReference type="EMBL" id="SFM59273.1"/>
    </source>
</evidence>
<dbReference type="InterPro" id="IPR018594">
    <property type="entry name" value="DUF2023"/>
</dbReference>
<dbReference type="Proteomes" id="UP000198535">
    <property type="component" value="Unassembled WGS sequence"/>
</dbReference>
<dbReference type="SUPFAM" id="SSF160448">
    <property type="entry name" value="PG1857-like"/>
    <property type="match status" value="1"/>
</dbReference>
<gene>
    <name evidence="2" type="ORF">SAMN04488696_1763</name>
</gene>
<dbReference type="AlphaFoldDB" id="A0A1I4S4T9"/>
<protein>
    <recommendedName>
        <fullName evidence="1">DUF2023 domain-containing protein</fullName>
    </recommendedName>
</protein>
<evidence type="ECO:0000313" key="3">
    <source>
        <dbReference type="Proteomes" id="UP000198535"/>
    </source>
</evidence>
<dbReference type="RefSeq" id="WP_245747980.1">
    <property type="nucleotide sequence ID" value="NZ_FOUJ01000003.1"/>
</dbReference>
<proteinExistence type="predicted"/>
<name>A0A1I4S4T9_9EURY</name>
<organism evidence="2 3">
    <name type="scientific">Methanolobus profundi</name>
    <dbReference type="NCBI Taxonomy" id="487685"/>
    <lineage>
        <taxon>Archaea</taxon>
        <taxon>Methanobacteriati</taxon>
        <taxon>Methanobacteriota</taxon>
        <taxon>Stenosarchaea group</taxon>
        <taxon>Methanomicrobia</taxon>
        <taxon>Methanosarcinales</taxon>
        <taxon>Methanosarcinaceae</taxon>
        <taxon>Methanolobus</taxon>
    </lineage>
</organism>
<dbReference type="InterPro" id="IPR036780">
    <property type="entry name" value="PG1857-like_sf"/>
</dbReference>
<keyword evidence="3" id="KW-1185">Reference proteome</keyword>
<reference evidence="3" key="1">
    <citation type="submission" date="2016-10" db="EMBL/GenBank/DDBJ databases">
        <authorList>
            <person name="Varghese N."/>
            <person name="Submissions S."/>
        </authorList>
    </citation>
    <scope>NUCLEOTIDE SEQUENCE [LARGE SCALE GENOMIC DNA]</scope>
    <source>
        <strain evidence="3">Mob M</strain>
    </source>
</reference>
<dbReference type="Gene3D" id="3.30.2190.10">
    <property type="entry name" value="PG1857-like"/>
    <property type="match status" value="1"/>
</dbReference>
<feature type="domain" description="DUF2023" evidence="1">
    <location>
        <begin position="29"/>
        <end position="129"/>
    </location>
</feature>